<dbReference type="InParanoid" id="A0A1W4X3G4"/>
<name>A0A1W4X3G4_AGRPL</name>
<protein>
    <submittedName>
        <fullName evidence="2">Uncharacterized protein LOC108740729</fullName>
    </submittedName>
</protein>
<dbReference type="AlphaFoldDB" id="A0A1W4X3G4"/>
<accession>A0A1W4X3G4</accession>
<dbReference type="Proteomes" id="UP000192223">
    <property type="component" value="Unplaced"/>
</dbReference>
<dbReference type="GeneID" id="108740729"/>
<evidence type="ECO:0000313" key="2">
    <source>
        <dbReference type="RefSeq" id="XP_018330671.1"/>
    </source>
</evidence>
<evidence type="ECO:0000313" key="1">
    <source>
        <dbReference type="Proteomes" id="UP000192223"/>
    </source>
</evidence>
<organism evidence="1 2">
    <name type="scientific">Agrilus planipennis</name>
    <name type="common">Emerald ash borer</name>
    <name type="synonym">Agrilus marcopoli</name>
    <dbReference type="NCBI Taxonomy" id="224129"/>
    <lineage>
        <taxon>Eukaryota</taxon>
        <taxon>Metazoa</taxon>
        <taxon>Ecdysozoa</taxon>
        <taxon>Arthropoda</taxon>
        <taxon>Hexapoda</taxon>
        <taxon>Insecta</taxon>
        <taxon>Pterygota</taxon>
        <taxon>Neoptera</taxon>
        <taxon>Endopterygota</taxon>
        <taxon>Coleoptera</taxon>
        <taxon>Polyphaga</taxon>
        <taxon>Elateriformia</taxon>
        <taxon>Buprestoidea</taxon>
        <taxon>Buprestidae</taxon>
        <taxon>Agrilinae</taxon>
        <taxon>Agrilus</taxon>
    </lineage>
</organism>
<keyword evidence="1" id="KW-1185">Reference proteome</keyword>
<reference evidence="2" key="1">
    <citation type="submission" date="2025-08" db="UniProtKB">
        <authorList>
            <consortium name="RefSeq"/>
        </authorList>
    </citation>
    <scope>IDENTIFICATION</scope>
    <source>
        <tissue evidence="2">Entire body</tissue>
    </source>
</reference>
<dbReference type="KEGG" id="apln:108740729"/>
<proteinExistence type="predicted"/>
<sequence>MSKKSSFLEKCCVPLSPISTPSFIDSGSEISIPFSFRSPKHSAENNGELILKPERKKSVEYKECKRSRNSHESLKTLSSKMFTQNCKNTIHHSLPCLPDDSSCSYRINYWLNKGSASLRSSSEIPSQKLHQKESGRLPASTKFLDCLLMCLWKCTPGCQEVSTTEF</sequence>
<gene>
    <name evidence="2" type="primary">LOC108740729</name>
</gene>
<dbReference type="RefSeq" id="XP_018330671.1">
    <property type="nucleotide sequence ID" value="XM_018475169.1"/>
</dbReference>